<keyword evidence="2" id="KW-1185">Reference proteome</keyword>
<feature type="non-terminal residue" evidence="1">
    <location>
        <position position="66"/>
    </location>
</feature>
<protein>
    <submittedName>
        <fullName evidence="1">Uncharacterized protein</fullName>
    </submittedName>
</protein>
<evidence type="ECO:0000313" key="2">
    <source>
        <dbReference type="Proteomes" id="UP001189429"/>
    </source>
</evidence>
<proteinExistence type="predicted"/>
<accession>A0ABN9PCX0</accession>
<reference evidence="1" key="1">
    <citation type="submission" date="2023-10" db="EMBL/GenBank/DDBJ databases">
        <authorList>
            <person name="Chen Y."/>
            <person name="Shah S."/>
            <person name="Dougan E. K."/>
            <person name="Thang M."/>
            <person name="Chan C."/>
        </authorList>
    </citation>
    <scope>NUCLEOTIDE SEQUENCE [LARGE SCALE GENOMIC DNA]</scope>
</reference>
<gene>
    <name evidence="1" type="ORF">PCOR1329_LOCUS1919</name>
</gene>
<name>A0ABN9PCX0_9DINO</name>
<dbReference type="Proteomes" id="UP001189429">
    <property type="component" value="Unassembled WGS sequence"/>
</dbReference>
<sequence length="66" mass="8131">MASFMFLGFLTQQKQHYEERVHEGNDEGPRLREVWKDMETRCWEKYLDEVDDDQRGTHPYIMLKHE</sequence>
<comment type="caution">
    <text evidence="1">The sequence shown here is derived from an EMBL/GenBank/DDBJ whole genome shotgun (WGS) entry which is preliminary data.</text>
</comment>
<organism evidence="1 2">
    <name type="scientific">Prorocentrum cordatum</name>
    <dbReference type="NCBI Taxonomy" id="2364126"/>
    <lineage>
        <taxon>Eukaryota</taxon>
        <taxon>Sar</taxon>
        <taxon>Alveolata</taxon>
        <taxon>Dinophyceae</taxon>
        <taxon>Prorocentrales</taxon>
        <taxon>Prorocentraceae</taxon>
        <taxon>Prorocentrum</taxon>
    </lineage>
</organism>
<dbReference type="EMBL" id="CAUYUJ010000468">
    <property type="protein sequence ID" value="CAK0790705.1"/>
    <property type="molecule type" value="Genomic_DNA"/>
</dbReference>
<evidence type="ECO:0000313" key="1">
    <source>
        <dbReference type="EMBL" id="CAK0790705.1"/>
    </source>
</evidence>